<dbReference type="AlphaFoldDB" id="A0A9P4IV30"/>
<keyword evidence="3" id="KW-1185">Reference proteome</keyword>
<accession>A0A9P4IV30</accession>
<feature type="chain" id="PRO_5040466752" evidence="1">
    <location>
        <begin position="18"/>
        <end position="210"/>
    </location>
</feature>
<feature type="signal peptide" evidence="1">
    <location>
        <begin position="1"/>
        <end position="17"/>
    </location>
</feature>
<keyword evidence="1" id="KW-0732">Signal</keyword>
<name>A0A9P4IV30_9PEZI</name>
<organism evidence="2 3">
    <name type="scientific">Rhizodiscina lignyota</name>
    <dbReference type="NCBI Taxonomy" id="1504668"/>
    <lineage>
        <taxon>Eukaryota</taxon>
        <taxon>Fungi</taxon>
        <taxon>Dikarya</taxon>
        <taxon>Ascomycota</taxon>
        <taxon>Pezizomycotina</taxon>
        <taxon>Dothideomycetes</taxon>
        <taxon>Pleosporomycetidae</taxon>
        <taxon>Aulographales</taxon>
        <taxon>Rhizodiscinaceae</taxon>
        <taxon>Rhizodiscina</taxon>
    </lineage>
</organism>
<evidence type="ECO:0000313" key="3">
    <source>
        <dbReference type="Proteomes" id="UP000799772"/>
    </source>
</evidence>
<comment type="caution">
    <text evidence="2">The sequence shown here is derived from an EMBL/GenBank/DDBJ whole genome shotgun (WGS) entry which is preliminary data.</text>
</comment>
<evidence type="ECO:0000256" key="1">
    <source>
        <dbReference type="SAM" id="SignalP"/>
    </source>
</evidence>
<sequence length="210" mass="23512">MQPLTLLTLAAATLASALPNKRDTTSTFDPGYIYYQMKPEGAVFLSAHGGTLAQYPQWCETNGKNCVMFHPKNPDPRILKDKNLSLFLEHVHHTGYDQPRLHSQKYSKHCLKDLNAKAKCEVEYEYGYNESQATYDPTKDQLYDIVQGEGWVIGIIAWAGKTVTSVKCIAGDGNNLRVITTTDKNHLKNAAKLDLSGIGCNWYQRILSQS</sequence>
<dbReference type="Proteomes" id="UP000799772">
    <property type="component" value="Unassembled WGS sequence"/>
</dbReference>
<gene>
    <name evidence="2" type="ORF">NA57DRAFT_51635</name>
</gene>
<proteinExistence type="predicted"/>
<dbReference type="EMBL" id="ML978121">
    <property type="protein sequence ID" value="KAF2104836.1"/>
    <property type="molecule type" value="Genomic_DNA"/>
</dbReference>
<evidence type="ECO:0000313" key="2">
    <source>
        <dbReference type="EMBL" id="KAF2104836.1"/>
    </source>
</evidence>
<protein>
    <submittedName>
        <fullName evidence="2">Uncharacterized protein</fullName>
    </submittedName>
</protein>
<reference evidence="2" key="1">
    <citation type="journal article" date="2020" name="Stud. Mycol.">
        <title>101 Dothideomycetes genomes: a test case for predicting lifestyles and emergence of pathogens.</title>
        <authorList>
            <person name="Haridas S."/>
            <person name="Albert R."/>
            <person name="Binder M."/>
            <person name="Bloem J."/>
            <person name="Labutti K."/>
            <person name="Salamov A."/>
            <person name="Andreopoulos B."/>
            <person name="Baker S."/>
            <person name="Barry K."/>
            <person name="Bills G."/>
            <person name="Bluhm B."/>
            <person name="Cannon C."/>
            <person name="Castanera R."/>
            <person name="Culley D."/>
            <person name="Daum C."/>
            <person name="Ezra D."/>
            <person name="Gonzalez J."/>
            <person name="Henrissat B."/>
            <person name="Kuo A."/>
            <person name="Liang C."/>
            <person name="Lipzen A."/>
            <person name="Lutzoni F."/>
            <person name="Magnuson J."/>
            <person name="Mondo S."/>
            <person name="Nolan M."/>
            <person name="Ohm R."/>
            <person name="Pangilinan J."/>
            <person name="Park H.-J."/>
            <person name="Ramirez L."/>
            <person name="Alfaro M."/>
            <person name="Sun H."/>
            <person name="Tritt A."/>
            <person name="Yoshinaga Y."/>
            <person name="Zwiers L.-H."/>
            <person name="Turgeon B."/>
            <person name="Goodwin S."/>
            <person name="Spatafora J."/>
            <person name="Crous P."/>
            <person name="Grigoriev I."/>
        </authorList>
    </citation>
    <scope>NUCLEOTIDE SEQUENCE</scope>
    <source>
        <strain evidence="2">CBS 133067</strain>
    </source>
</reference>